<evidence type="ECO:0000313" key="2">
    <source>
        <dbReference type="Proteomes" id="UP000663828"/>
    </source>
</evidence>
<evidence type="ECO:0000313" key="1">
    <source>
        <dbReference type="EMBL" id="CAF1263967.1"/>
    </source>
</evidence>
<protein>
    <submittedName>
        <fullName evidence="1">Uncharacterized protein</fullName>
    </submittedName>
</protein>
<organism evidence="1 2">
    <name type="scientific">Adineta ricciae</name>
    <name type="common">Rotifer</name>
    <dbReference type="NCBI Taxonomy" id="249248"/>
    <lineage>
        <taxon>Eukaryota</taxon>
        <taxon>Metazoa</taxon>
        <taxon>Spiralia</taxon>
        <taxon>Gnathifera</taxon>
        <taxon>Rotifera</taxon>
        <taxon>Eurotatoria</taxon>
        <taxon>Bdelloidea</taxon>
        <taxon>Adinetida</taxon>
        <taxon>Adinetidae</taxon>
        <taxon>Adineta</taxon>
    </lineage>
</organism>
<proteinExistence type="predicted"/>
<comment type="caution">
    <text evidence="1">The sequence shown here is derived from an EMBL/GenBank/DDBJ whole genome shotgun (WGS) entry which is preliminary data.</text>
</comment>
<gene>
    <name evidence="1" type="ORF">XAT740_LOCUS26931</name>
</gene>
<accession>A0A815B3X8</accession>
<reference evidence="1" key="1">
    <citation type="submission" date="2021-02" db="EMBL/GenBank/DDBJ databases">
        <authorList>
            <person name="Nowell W R."/>
        </authorList>
    </citation>
    <scope>NUCLEOTIDE SEQUENCE</scope>
</reference>
<name>A0A815B3X8_ADIRI</name>
<keyword evidence="2" id="KW-1185">Reference proteome</keyword>
<sequence length="104" mass="11967">MQCNGSKCFAFQFITVRRIDDRLRNPFCWETSNIFCLNTPKFEKKNSVFDPSRTAQEMSLERLPFPVFQPLGEMLSDSPGRYVEEVNGNPVAIFVELGIHTISM</sequence>
<dbReference type="EMBL" id="CAJNOR010002217">
    <property type="protein sequence ID" value="CAF1263967.1"/>
    <property type="molecule type" value="Genomic_DNA"/>
</dbReference>
<dbReference type="AlphaFoldDB" id="A0A815B3X8"/>
<dbReference type="Proteomes" id="UP000663828">
    <property type="component" value="Unassembled WGS sequence"/>
</dbReference>